<dbReference type="SUPFAM" id="SSF50104">
    <property type="entry name" value="Translation proteins SH3-like domain"/>
    <property type="match status" value="1"/>
</dbReference>
<dbReference type="Pfam" id="PF00467">
    <property type="entry name" value="KOW"/>
    <property type="match status" value="1"/>
</dbReference>
<sequence length="106" mass="11554">MANKIKKGDEVIVVAGKDKGKRGTVIRMMENERIVVENINMAKKHTKPNPNKGEPGGILDKEMPLHISNVALFNPASGKGDRAGFKTLEDGKKVRVFKSSGEVVDI</sequence>
<dbReference type="InterPro" id="IPR008991">
    <property type="entry name" value="Translation_prot_SH3-like_sf"/>
</dbReference>
<evidence type="ECO:0000256" key="6">
    <source>
        <dbReference type="ARBA" id="ARBA00035206"/>
    </source>
</evidence>
<dbReference type="PROSITE" id="PS01108">
    <property type="entry name" value="RIBOSOMAL_L24"/>
    <property type="match status" value="1"/>
</dbReference>
<evidence type="ECO:0000256" key="7">
    <source>
        <dbReference type="ARBA" id="ARBA00058688"/>
    </source>
</evidence>
<evidence type="ECO:0000259" key="11">
    <source>
        <dbReference type="SMART" id="SM00739"/>
    </source>
</evidence>
<name>A0A370DME5_9GAMM</name>
<keyword evidence="3 8" id="KW-0694">RNA-binding</keyword>
<evidence type="ECO:0000313" key="13">
    <source>
        <dbReference type="Proteomes" id="UP000254771"/>
    </source>
</evidence>
<evidence type="ECO:0000256" key="3">
    <source>
        <dbReference type="ARBA" id="ARBA00022884"/>
    </source>
</evidence>
<evidence type="ECO:0000256" key="8">
    <source>
        <dbReference type="HAMAP-Rule" id="MF_01326"/>
    </source>
</evidence>
<accession>A0A370DME5</accession>
<comment type="caution">
    <text evidence="12">The sequence shown here is derived from an EMBL/GenBank/DDBJ whole genome shotgun (WGS) entry which is preliminary data.</text>
</comment>
<reference evidence="12 13" key="1">
    <citation type="journal article" date="2018" name="ISME J.">
        <title>Endosymbiont genomes yield clues of tubeworm success.</title>
        <authorList>
            <person name="Li Y."/>
            <person name="Liles M.R."/>
            <person name="Halanych K.M."/>
        </authorList>
    </citation>
    <scope>NUCLEOTIDE SEQUENCE [LARGE SCALE GENOMIC DNA]</scope>
    <source>
        <strain evidence="12">A1462</strain>
    </source>
</reference>
<dbReference type="InterPro" id="IPR005824">
    <property type="entry name" value="KOW"/>
</dbReference>
<evidence type="ECO:0000256" key="9">
    <source>
        <dbReference type="RuleBase" id="RU003477"/>
    </source>
</evidence>
<organism evidence="12 13">
    <name type="scientific">endosymbiont of Escarpia spicata</name>
    <dbReference type="NCBI Taxonomy" id="2200908"/>
    <lineage>
        <taxon>Bacteria</taxon>
        <taxon>Pseudomonadati</taxon>
        <taxon>Pseudomonadota</taxon>
        <taxon>Gammaproteobacteria</taxon>
        <taxon>sulfur-oxidizing symbionts</taxon>
    </lineage>
</organism>
<dbReference type="InterPro" id="IPR041988">
    <property type="entry name" value="Ribosomal_uL24_KOW"/>
</dbReference>
<evidence type="ECO:0000313" key="12">
    <source>
        <dbReference type="EMBL" id="RDH85554.1"/>
    </source>
</evidence>
<dbReference type="Proteomes" id="UP000254771">
    <property type="component" value="Unassembled WGS sequence"/>
</dbReference>
<dbReference type="GO" id="GO:0006412">
    <property type="term" value="P:translation"/>
    <property type="evidence" value="ECO:0007669"/>
    <property type="project" value="UniProtKB-UniRule"/>
</dbReference>
<dbReference type="GO" id="GO:1990904">
    <property type="term" value="C:ribonucleoprotein complex"/>
    <property type="evidence" value="ECO:0007669"/>
    <property type="project" value="UniProtKB-KW"/>
</dbReference>
<keyword evidence="2 8" id="KW-0699">rRNA-binding</keyword>
<proteinExistence type="inferred from homology"/>
<dbReference type="FunFam" id="2.30.30.30:FF:000004">
    <property type="entry name" value="50S ribosomal protein L24"/>
    <property type="match status" value="1"/>
</dbReference>
<keyword evidence="4 8" id="KW-0689">Ribosomal protein</keyword>
<protein>
    <recommendedName>
        <fullName evidence="6 8">Large ribosomal subunit protein uL24</fullName>
    </recommendedName>
</protein>
<feature type="domain" description="KOW" evidence="11">
    <location>
        <begin position="4"/>
        <end position="31"/>
    </location>
</feature>
<dbReference type="GO" id="GO:0003735">
    <property type="term" value="F:structural constituent of ribosome"/>
    <property type="evidence" value="ECO:0007669"/>
    <property type="project" value="InterPro"/>
</dbReference>
<comment type="similarity">
    <text evidence="1 8 9">Belongs to the universal ribosomal protein uL24 family.</text>
</comment>
<dbReference type="EMBL" id="QFXE01000013">
    <property type="protein sequence ID" value="RDH85554.1"/>
    <property type="molecule type" value="Genomic_DNA"/>
</dbReference>
<comment type="subunit">
    <text evidence="8">Part of the 50S ribosomal subunit.</text>
</comment>
<dbReference type="HAMAP" id="MF_01326_B">
    <property type="entry name" value="Ribosomal_uL24_B"/>
    <property type="match status" value="1"/>
</dbReference>
<dbReference type="GO" id="GO:0005840">
    <property type="term" value="C:ribosome"/>
    <property type="evidence" value="ECO:0007669"/>
    <property type="project" value="UniProtKB-KW"/>
</dbReference>
<dbReference type="Gene3D" id="2.30.30.30">
    <property type="match status" value="1"/>
</dbReference>
<feature type="region of interest" description="Disordered" evidence="10">
    <location>
        <begin position="41"/>
        <end position="60"/>
    </location>
</feature>
<dbReference type="Pfam" id="PF17136">
    <property type="entry name" value="ribosomal_L24"/>
    <property type="match status" value="1"/>
</dbReference>
<evidence type="ECO:0000256" key="10">
    <source>
        <dbReference type="SAM" id="MobiDB-lite"/>
    </source>
</evidence>
<gene>
    <name evidence="8" type="primary">rplX</name>
    <name evidence="12" type="ORF">DIZ78_11500</name>
</gene>
<dbReference type="InterPro" id="IPR057264">
    <property type="entry name" value="Ribosomal_uL24_C"/>
</dbReference>
<dbReference type="AlphaFoldDB" id="A0A370DME5"/>
<evidence type="ECO:0000256" key="4">
    <source>
        <dbReference type="ARBA" id="ARBA00022980"/>
    </source>
</evidence>
<dbReference type="GO" id="GO:0019843">
    <property type="term" value="F:rRNA binding"/>
    <property type="evidence" value="ECO:0007669"/>
    <property type="project" value="UniProtKB-UniRule"/>
</dbReference>
<dbReference type="InterPro" id="IPR014722">
    <property type="entry name" value="Rib_uL2_dom2"/>
</dbReference>
<keyword evidence="5 8" id="KW-0687">Ribonucleoprotein</keyword>
<dbReference type="CDD" id="cd06089">
    <property type="entry name" value="KOW_RPL26"/>
    <property type="match status" value="1"/>
</dbReference>
<dbReference type="NCBIfam" id="TIGR01079">
    <property type="entry name" value="rplX_bact"/>
    <property type="match status" value="1"/>
</dbReference>
<keyword evidence="13" id="KW-1185">Reference proteome</keyword>
<comment type="function">
    <text evidence="8">One of two assembly initiator proteins, it binds directly to the 5'-end of the 23S rRNA, where it nucleates assembly of the 50S subunit.</text>
</comment>
<comment type="function">
    <text evidence="7 8">One of the proteins that surrounds the polypeptide exit tunnel on the outside of the subunit.</text>
</comment>
<dbReference type="SMART" id="SM00739">
    <property type="entry name" value="KOW"/>
    <property type="match status" value="1"/>
</dbReference>
<evidence type="ECO:0000256" key="1">
    <source>
        <dbReference type="ARBA" id="ARBA00010618"/>
    </source>
</evidence>
<dbReference type="PANTHER" id="PTHR12903">
    <property type="entry name" value="MITOCHONDRIAL RIBOSOMAL PROTEIN L24"/>
    <property type="match status" value="1"/>
</dbReference>
<evidence type="ECO:0000256" key="2">
    <source>
        <dbReference type="ARBA" id="ARBA00022730"/>
    </source>
</evidence>
<dbReference type="InterPro" id="IPR003256">
    <property type="entry name" value="Ribosomal_uL24"/>
</dbReference>
<dbReference type="InterPro" id="IPR005825">
    <property type="entry name" value="Ribosomal_uL24_CS"/>
</dbReference>
<evidence type="ECO:0000256" key="5">
    <source>
        <dbReference type="ARBA" id="ARBA00023274"/>
    </source>
</evidence>